<dbReference type="Proteomes" id="UP001160390">
    <property type="component" value="Unassembled WGS sequence"/>
</dbReference>
<organism evidence="1 2">
    <name type="scientific">Clonostachys chloroleuca</name>
    <dbReference type="NCBI Taxonomy" id="1926264"/>
    <lineage>
        <taxon>Eukaryota</taxon>
        <taxon>Fungi</taxon>
        <taxon>Dikarya</taxon>
        <taxon>Ascomycota</taxon>
        <taxon>Pezizomycotina</taxon>
        <taxon>Sordariomycetes</taxon>
        <taxon>Hypocreomycetidae</taxon>
        <taxon>Hypocreales</taxon>
        <taxon>Bionectriaceae</taxon>
        <taxon>Clonostachys</taxon>
    </lineage>
</organism>
<dbReference type="EMBL" id="CABFNP030001020">
    <property type="protein sequence ID" value="CAI6090538.1"/>
    <property type="molecule type" value="Genomic_DNA"/>
</dbReference>
<gene>
    <name evidence="1" type="ORF">CCHLO57077_00019235</name>
</gene>
<accession>A0AA35M4X3</accession>
<sequence>MKHASAAYLLYPVTLRQRREGSLQSGTQGGRVSALILTFWKDLPSTQETVLRYVFAALQSSPNSGRRSGIFPTAAVVATTPRDLDRLVRVDEVRVAQAIVAGSLLPRHAVGRNAAQGVVGPDSPAAAAADPAEPAVVVLQDVVQVEGAVPQPSVGAPLGLEDASVFKVHVL</sequence>
<name>A0AA35M4X3_9HYPO</name>
<comment type="caution">
    <text evidence="1">The sequence shown here is derived from an EMBL/GenBank/DDBJ whole genome shotgun (WGS) entry which is preliminary data.</text>
</comment>
<dbReference type="AlphaFoldDB" id="A0AA35M4X3"/>
<evidence type="ECO:0000313" key="2">
    <source>
        <dbReference type="Proteomes" id="UP001160390"/>
    </source>
</evidence>
<proteinExistence type="predicted"/>
<protein>
    <submittedName>
        <fullName evidence="1">Uncharacterized protein</fullName>
    </submittedName>
</protein>
<evidence type="ECO:0000313" key="1">
    <source>
        <dbReference type="EMBL" id="CAI6090538.1"/>
    </source>
</evidence>
<reference evidence="1" key="1">
    <citation type="submission" date="2023-01" db="EMBL/GenBank/DDBJ databases">
        <authorList>
            <person name="Piombo E."/>
        </authorList>
    </citation>
    <scope>NUCLEOTIDE SEQUENCE</scope>
</reference>
<keyword evidence="2" id="KW-1185">Reference proteome</keyword>